<comment type="caution">
    <text evidence="3">The sequence shown here is derived from an EMBL/GenBank/DDBJ whole genome shotgun (WGS) entry which is preliminary data.</text>
</comment>
<dbReference type="GO" id="GO:0055085">
    <property type="term" value="P:transmembrane transport"/>
    <property type="evidence" value="ECO:0007669"/>
    <property type="project" value="InterPro"/>
</dbReference>
<organism evidence="3 4">
    <name type="scientific">Oceanipulchritudo coccoides</name>
    <dbReference type="NCBI Taxonomy" id="2706888"/>
    <lineage>
        <taxon>Bacteria</taxon>
        <taxon>Pseudomonadati</taxon>
        <taxon>Verrucomicrobiota</taxon>
        <taxon>Opitutia</taxon>
        <taxon>Puniceicoccales</taxon>
        <taxon>Oceanipulchritudinaceae</taxon>
        <taxon>Oceanipulchritudo</taxon>
    </lineage>
</organism>
<dbReference type="EMBL" id="JAAGNX010000001">
    <property type="protein sequence ID" value="NDV61241.1"/>
    <property type="molecule type" value="Genomic_DNA"/>
</dbReference>
<evidence type="ECO:0000313" key="3">
    <source>
        <dbReference type="EMBL" id="NDV61241.1"/>
    </source>
</evidence>
<feature type="chain" id="PRO_5025666559" description="TonB C-terminal domain-containing protein" evidence="1">
    <location>
        <begin position="25"/>
        <end position="154"/>
    </location>
</feature>
<evidence type="ECO:0000259" key="2">
    <source>
        <dbReference type="Pfam" id="PF03544"/>
    </source>
</evidence>
<dbReference type="InterPro" id="IPR037682">
    <property type="entry name" value="TonB_C"/>
</dbReference>
<dbReference type="Proteomes" id="UP000478417">
    <property type="component" value="Unassembled WGS sequence"/>
</dbReference>
<keyword evidence="4" id="KW-1185">Reference proteome</keyword>
<dbReference type="Pfam" id="PF03544">
    <property type="entry name" value="TonB_C"/>
    <property type="match status" value="1"/>
</dbReference>
<proteinExistence type="predicted"/>
<dbReference type="RefSeq" id="WP_163961994.1">
    <property type="nucleotide sequence ID" value="NZ_JAAGNX010000001.1"/>
</dbReference>
<feature type="domain" description="TonB C-terminal" evidence="2">
    <location>
        <begin position="72"/>
        <end position="141"/>
    </location>
</feature>
<evidence type="ECO:0000313" key="4">
    <source>
        <dbReference type="Proteomes" id="UP000478417"/>
    </source>
</evidence>
<reference evidence="3 4" key="1">
    <citation type="submission" date="2020-02" db="EMBL/GenBank/DDBJ databases">
        <title>Albibacoteraceae fam. nov., the first described family within the subdivision 4 Verrucomicrobia.</title>
        <authorList>
            <person name="Xi F."/>
        </authorList>
    </citation>
    <scope>NUCLEOTIDE SEQUENCE [LARGE SCALE GENOMIC DNA]</scope>
    <source>
        <strain evidence="3 4">CK1056</strain>
    </source>
</reference>
<feature type="signal peptide" evidence="1">
    <location>
        <begin position="1"/>
        <end position="24"/>
    </location>
</feature>
<sequence length="154" mass="17216">MKLIRTISLFLLTLALLNPSSAFAGETSMTEKLNEMVGRKLYVDPADIPGKIHTWKDVKKWYPARGKDPLRMSYPESLKGTGISEMVTVRLIITPEGNAINPKIEDLQNKELAIPAILHVAGLRFQVPKINGEPVYLSQKIKLKCSEDPDFGKK</sequence>
<accession>A0A6B2LXE4</accession>
<name>A0A6B2LXE4_9BACT</name>
<evidence type="ECO:0000256" key="1">
    <source>
        <dbReference type="SAM" id="SignalP"/>
    </source>
</evidence>
<protein>
    <recommendedName>
        <fullName evidence="2">TonB C-terminal domain-containing protein</fullName>
    </recommendedName>
</protein>
<keyword evidence="1" id="KW-0732">Signal</keyword>
<dbReference type="Gene3D" id="3.30.1150.10">
    <property type="match status" value="1"/>
</dbReference>
<dbReference type="AlphaFoldDB" id="A0A6B2LXE4"/>
<gene>
    <name evidence="3" type="ORF">G0Q06_02115</name>
</gene>